<reference evidence="4" key="2">
    <citation type="submission" date="2021-03" db="EMBL/GenBank/DDBJ databases">
        <authorList>
            <person name="Jaffe A."/>
        </authorList>
    </citation>
    <scope>NUCLEOTIDE SEQUENCE</scope>
    <source>
        <strain evidence="4">RIFCSPHIGHO2_01_FULL_GW2011_AR10_43_9</strain>
    </source>
</reference>
<evidence type="ECO:0000259" key="1">
    <source>
        <dbReference type="Pfam" id="PF01368"/>
    </source>
</evidence>
<evidence type="ECO:0000259" key="2">
    <source>
        <dbReference type="Pfam" id="PF02272"/>
    </source>
</evidence>
<organism evidence="3 5">
    <name type="scientific">Candidatus Iainarchaeum sp</name>
    <dbReference type="NCBI Taxonomy" id="3101447"/>
    <lineage>
        <taxon>Archaea</taxon>
        <taxon>Candidatus Iainarchaeota</taxon>
        <taxon>Candidatus Iainarchaeia</taxon>
        <taxon>Candidatus Iainarchaeales</taxon>
        <taxon>Candidatus Iainarchaeaceae</taxon>
        <taxon>Candidatus Iainarchaeum</taxon>
    </lineage>
</organism>
<feature type="domain" description="DDH" evidence="1">
    <location>
        <begin position="22"/>
        <end position="125"/>
    </location>
</feature>
<dbReference type="PANTHER" id="PTHR30255:SF2">
    <property type="entry name" value="SINGLE-STRANDED-DNA-SPECIFIC EXONUCLEASE RECJ"/>
    <property type="match status" value="1"/>
</dbReference>
<feature type="domain" description="DHHA1" evidence="2">
    <location>
        <begin position="275"/>
        <end position="355"/>
    </location>
</feature>
<name>A0A7J4IWA2_9ARCH</name>
<dbReference type="InterPro" id="IPR038763">
    <property type="entry name" value="DHH_sf"/>
</dbReference>
<evidence type="ECO:0000313" key="3">
    <source>
        <dbReference type="EMBL" id="HIH08007.1"/>
    </source>
</evidence>
<dbReference type="Proteomes" id="UP000577419">
    <property type="component" value="Unassembled WGS sequence"/>
</dbReference>
<dbReference type="InterPro" id="IPR051673">
    <property type="entry name" value="SSDNA_exonuclease_RecJ"/>
</dbReference>
<reference evidence="3" key="1">
    <citation type="journal article" date="2020" name="bioRxiv">
        <title>A rank-normalized archaeal taxonomy based on genome phylogeny resolves widespread incomplete and uneven classifications.</title>
        <authorList>
            <person name="Rinke C."/>
            <person name="Chuvochina M."/>
            <person name="Mussig A.J."/>
            <person name="Chaumeil P.-A."/>
            <person name="Waite D.W."/>
            <person name="Whitman W.B."/>
            <person name="Parks D.H."/>
            <person name="Hugenholtz P."/>
        </authorList>
    </citation>
    <scope>NUCLEOTIDE SEQUENCE</scope>
    <source>
        <strain evidence="3">UBA10011</strain>
    </source>
</reference>
<dbReference type="SUPFAM" id="SSF64182">
    <property type="entry name" value="DHH phosphoesterases"/>
    <property type="match status" value="1"/>
</dbReference>
<dbReference type="EMBL" id="DUFG01000010">
    <property type="protein sequence ID" value="HIH08007.1"/>
    <property type="molecule type" value="Genomic_DNA"/>
</dbReference>
<evidence type="ECO:0000313" key="5">
    <source>
        <dbReference type="Proteomes" id="UP000577419"/>
    </source>
</evidence>
<dbReference type="GO" id="GO:0004527">
    <property type="term" value="F:exonuclease activity"/>
    <property type="evidence" value="ECO:0007669"/>
    <property type="project" value="UniProtKB-KW"/>
</dbReference>
<gene>
    <name evidence="3" type="ORF">HA237_01410</name>
    <name evidence="4" type="ORF">J4224_01610</name>
</gene>
<dbReference type="InterPro" id="IPR003156">
    <property type="entry name" value="DHHA1_dom"/>
</dbReference>
<dbReference type="AlphaFoldDB" id="A0A7J4IWA2"/>
<dbReference type="Gene3D" id="3.90.1640.30">
    <property type="match status" value="1"/>
</dbReference>
<proteinExistence type="predicted"/>
<dbReference type="PANTHER" id="PTHR30255">
    <property type="entry name" value="SINGLE-STRANDED-DNA-SPECIFIC EXONUCLEASE RECJ"/>
    <property type="match status" value="1"/>
</dbReference>
<dbReference type="InterPro" id="IPR001667">
    <property type="entry name" value="DDH_dom"/>
</dbReference>
<dbReference type="Proteomes" id="UP000683213">
    <property type="component" value="Unassembled WGS sequence"/>
</dbReference>
<dbReference type="GO" id="GO:0003676">
    <property type="term" value="F:nucleic acid binding"/>
    <property type="evidence" value="ECO:0007669"/>
    <property type="project" value="InterPro"/>
</dbReference>
<dbReference type="EMBL" id="JAGVWF010000023">
    <property type="protein sequence ID" value="MBS3059102.1"/>
    <property type="molecule type" value="Genomic_DNA"/>
</dbReference>
<comment type="caution">
    <text evidence="3">The sequence shown here is derived from an EMBL/GenBank/DDBJ whole genome shotgun (WGS) entry which is preliminary data.</text>
</comment>
<sequence length="363" mass="40923">MDKKQLLEQFKDFAAGLSKKDRIAILHDSDADGLSAAVIAAKAVERLSGKKPVLVLTQGHSPVSIQEQTIAVLKKKKISKLITVDLAVCQNPETVRKVEKFARLLVIDHHKLYNNISSKKTVFLNAKFFASFDPSMYVTSKFCFDLFKEVVDLRGLEWVACIGILGDSALEKWEKFVKASLKSEKISMADFEILVGLVGAVEVVDKTKMKNLFSEFFNAENPKQLLKSKFLKFSKIVEMEKKKILGGFDKKAEFFPERQLVFFQFESKLGIKSAVINELSSRRFPNSTVIVVQEHEEGFLTISARRQDFKVRVNDLLEKAVKPLENAFAGGHIPAAGGKIQKSDLKKFKENILKELKPQKPKK</sequence>
<reference evidence="4" key="3">
    <citation type="submission" date="2021-05" db="EMBL/GenBank/DDBJ databases">
        <title>Protein family content uncovers lineage relationships and bacterial pathway maintenance mechanisms in DPANN archaea.</title>
        <authorList>
            <person name="Castelle C.J."/>
            <person name="Meheust R."/>
            <person name="Jaffe A.L."/>
            <person name="Seitz K."/>
            <person name="Gong X."/>
            <person name="Baker B.J."/>
            <person name="Banfield J.F."/>
        </authorList>
    </citation>
    <scope>NUCLEOTIDE SEQUENCE</scope>
    <source>
        <strain evidence="4">RIFCSPHIGHO2_01_FULL_GW2011_AR10_43_9</strain>
    </source>
</reference>
<dbReference type="Pfam" id="PF01368">
    <property type="entry name" value="DHH"/>
    <property type="match status" value="1"/>
</dbReference>
<accession>A0A7J4IWA2</accession>
<protein>
    <submittedName>
        <fullName evidence="3">DHH family phosphoesterase</fullName>
    </submittedName>
</protein>
<dbReference type="Pfam" id="PF02272">
    <property type="entry name" value="DHHA1"/>
    <property type="match status" value="1"/>
</dbReference>
<evidence type="ECO:0000313" key="4">
    <source>
        <dbReference type="EMBL" id="MBS3059102.1"/>
    </source>
</evidence>
<dbReference type="Gene3D" id="3.10.310.30">
    <property type="match status" value="1"/>
</dbReference>